<evidence type="ECO:0000256" key="3">
    <source>
        <dbReference type="ARBA" id="ARBA00023180"/>
    </source>
</evidence>
<dbReference type="InterPro" id="IPR001254">
    <property type="entry name" value="Trypsin_dom"/>
</dbReference>
<dbReference type="SMART" id="SM00020">
    <property type="entry name" value="Tryp_SPc"/>
    <property type="match status" value="1"/>
</dbReference>
<comment type="caution">
    <text evidence="8">The sequence shown here is derived from an EMBL/GenBank/DDBJ whole genome shotgun (WGS) entry which is preliminary data.</text>
</comment>
<evidence type="ECO:0000313" key="9">
    <source>
        <dbReference type="Proteomes" id="UP001160148"/>
    </source>
</evidence>
<evidence type="ECO:0000256" key="5">
    <source>
        <dbReference type="SAM" id="MobiDB-lite"/>
    </source>
</evidence>
<dbReference type="Proteomes" id="UP001160148">
    <property type="component" value="Unassembled WGS sequence"/>
</dbReference>
<feature type="domain" description="Peptidase S1" evidence="7">
    <location>
        <begin position="422"/>
        <end position="692"/>
    </location>
</feature>
<reference evidence="8 9" key="1">
    <citation type="submission" date="2023-01" db="EMBL/GenBank/DDBJ databases">
        <authorList>
            <person name="Whitehead M."/>
        </authorList>
    </citation>
    <scope>NUCLEOTIDE SEQUENCE [LARGE SCALE GENOMIC DNA]</scope>
</reference>
<dbReference type="Pfam" id="PF18322">
    <property type="entry name" value="CLIP_1"/>
    <property type="match status" value="1"/>
</dbReference>
<dbReference type="GO" id="GO:0006508">
    <property type="term" value="P:proteolysis"/>
    <property type="evidence" value="ECO:0007669"/>
    <property type="project" value="InterPro"/>
</dbReference>
<feature type="region of interest" description="Disordered" evidence="5">
    <location>
        <begin position="139"/>
        <end position="304"/>
    </location>
</feature>
<feature type="signal peptide" evidence="6">
    <location>
        <begin position="1"/>
        <end position="19"/>
    </location>
</feature>
<dbReference type="SUPFAM" id="SSF50494">
    <property type="entry name" value="Trypsin-like serine proteases"/>
    <property type="match status" value="1"/>
</dbReference>
<dbReference type="Pfam" id="PF00089">
    <property type="entry name" value="Trypsin"/>
    <property type="match status" value="1"/>
</dbReference>
<dbReference type="GO" id="GO:0004252">
    <property type="term" value="F:serine-type endopeptidase activity"/>
    <property type="evidence" value="ECO:0007669"/>
    <property type="project" value="InterPro"/>
</dbReference>
<feature type="compositionally biased region" description="Basic and acidic residues" evidence="5">
    <location>
        <begin position="218"/>
        <end position="304"/>
    </location>
</feature>
<name>A0AAV0W4A3_9HEMI</name>
<protein>
    <recommendedName>
        <fullName evidence="7">Peptidase S1 domain-containing protein</fullName>
    </recommendedName>
</protein>
<dbReference type="FunFam" id="2.40.10.10:FF:000028">
    <property type="entry name" value="Serine protease easter"/>
    <property type="match status" value="1"/>
</dbReference>
<feature type="chain" id="PRO_5043415495" description="Peptidase S1 domain-containing protein" evidence="6">
    <location>
        <begin position="20"/>
        <end position="696"/>
    </location>
</feature>
<feature type="compositionally biased region" description="Basic and acidic residues" evidence="5">
    <location>
        <begin position="155"/>
        <end position="185"/>
    </location>
</feature>
<feature type="compositionally biased region" description="Basic and acidic residues" evidence="5">
    <location>
        <begin position="139"/>
        <end position="148"/>
    </location>
</feature>
<evidence type="ECO:0000313" key="8">
    <source>
        <dbReference type="EMBL" id="CAI6350638.1"/>
    </source>
</evidence>
<comment type="similarity">
    <text evidence="4">Belongs to the peptidase S1 family. CLIP subfamily.</text>
</comment>
<evidence type="ECO:0000256" key="6">
    <source>
        <dbReference type="SAM" id="SignalP"/>
    </source>
</evidence>
<dbReference type="Gene3D" id="2.40.10.10">
    <property type="entry name" value="Trypsin-like serine proteases"/>
    <property type="match status" value="2"/>
</dbReference>
<keyword evidence="9" id="KW-1185">Reference proteome</keyword>
<dbReference type="CDD" id="cd00190">
    <property type="entry name" value="Tryp_SPc"/>
    <property type="match status" value="1"/>
</dbReference>
<proteinExistence type="inferred from homology"/>
<dbReference type="PRINTS" id="PR00722">
    <property type="entry name" value="CHYMOTRYPSIN"/>
</dbReference>
<evidence type="ECO:0000256" key="2">
    <source>
        <dbReference type="ARBA" id="ARBA00023157"/>
    </source>
</evidence>
<evidence type="ECO:0000259" key="7">
    <source>
        <dbReference type="PROSITE" id="PS50240"/>
    </source>
</evidence>
<dbReference type="PANTHER" id="PTHR24258:SF129">
    <property type="entry name" value="LP15124P-RELATED"/>
    <property type="match status" value="1"/>
</dbReference>
<dbReference type="InterPro" id="IPR041515">
    <property type="entry name" value="PPAF-2-like_Clip"/>
</dbReference>
<feature type="compositionally biased region" description="Basic and acidic residues" evidence="5">
    <location>
        <begin position="203"/>
        <end position="212"/>
    </location>
</feature>
<dbReference type="PROSITE" id="PS50240">
    <property type="entry name" value="TRYPSIN_DOM"/>
    <property type="match status" value="1"/>
</dbReference>
<keyword evidence="1 6" id="KW-0732">Signal</keyword>
<evidence type="ECO:0000256" key="1">
    <source>
        <dbReference type="ARBA" id="ARBA00022729"/>
    </source>
</evidence>
<accession>A0AAV0W4A3</accession>
<dbReference type="EMBL" id="CARXXK010000001">
    <property type="protein sequence ID" value="CAI6350638.1"/>
    <property type="molecule type" value="Genomic_DNA"/>
</dbReference>
<feature type="compositionally biased region" description="Basic and acidic residues" evidence="5">
    <location>
        <begin position="346"/>
        <end position="356"/>
    </location>
</feature>
<organism evidence="8 9">
    <name type="scientific">Macrosiphum euphorbiae</name>
    <name type="common">potato aphid</name>
    <dbReference type="NCBI Taxonomy" id="13131"/>
    <lineage>
        <taxon>Eukaryota</taxon>
        <taxon>Metazoa</taxon>
        <taxon>Ecdysozoa</taxon>
        <taxon>Arthropoda</taxon>
        <taxon>Hexapoda</taxon>
        <taxon>Insecta</taxon>
        <taxon>Pterygota</taxon>
        <taxon>Neoptera</taxon>
        <taxon>Paraneoptera</taxon>
        <taxon>Hemiptera</taxon>
        <taxon>Sternorrhyncha</taxon>
        <taxon>Aphidomorpha</taxon>
        <taxon>Aphidoidea</taxon>
        <taxon>Aphididae</taxon>
        <taxon>Macrosiphini</taxon>
        <taxon>Macrosiphum</taxon>
    </lineage>
</organism>
<dbReference type="InterPro" id="IPR009003">
    <property type="entry name" value="Peptidase_S1_PA"/>
</dbReference>
<gene>
    <name evidence="8" type="ORF">MEUPH1_LOCUS7075</name>
</gene>
<sequence length="696" mass="78847">MNFTMHIFGLILFAGIVSSSPKGQISITQTTTVVGFLPSELQSSTEIKLTTILETSTLKDENNYEDCICTPFHKCKTYKASPDGNELIDIRINIAPCQSYLDVCCNDTKITSTEKYQPSSPDTTDSNCGCVSPEDYNKETDIDHKDITKNPSGGHYEEYTKKPSDGYKGDSTKEPHVSHNEEYTKKPSASPKYEYTEKPYNVHKVDHTKEPHVSNNEEYTKKPYDGPKDEYTEKPNDAHKGDYTKDHHVTHNEEYTKKPSDGPKEEFTEKPHDVHKGDYTKDHHVSHNEEYTKKPYDGPKEEYTEKPYDIHKEDYTKDHHVSHNEEYTKKPYDGPKEEYTEKPYDVHKGDYTKEPHVSNNEEYTKKPYGGQSGYLTTEPDHSYVVTEKSITTEHISTSEPLSYDHQEHHKCGVWNKYGVGFRIGNAMDSESQFGEFPSMVAIFKEELSKDGEKKLVLQCGGSLIKKDVILTSAHCVIKKEISTLVVRAGEWDLKTEKEILNHQDRRVTKVVTHPDYYSGGLYNDIALIFTEHSFSLQDNIQLICLPSKDDIIIKDTCYSSGWGKTVSYNNYTIVKKTESGKTKETGQYQVSILKKVELPIVPVDKCMAALRATRLGPKFVLHDSFICAGGIEGRDTCKGDGGSPLWCPYKDEPDRLVQVGIVAWGIGCGLADVPAAYVNVAGFMHWINNEIENRGY</sequence>
<dbReference type="InterPro" id="IPR043504">
    <property type="entry name" value="Peptidase_S1_PA_chymotrypsin"/>
</dbReference>
<dbReference type="PANTHER" id="PTHR24258">
    <property type="entry name" value="SERINE PROTEASE-RELATED"/>
    <property type="match status" value="1"/>
</dbReference>
<keyword evidence="2" id="KW-1015">Disulfide bond</keyword>
<dbReference type="InterPro" id="IPR001314">
    <property type="entry name" value="Peptidase_S1A"/>
</dbReference>
<feature type="region of interest" description="Disordered" evidence="5">
    <location>
        <begin position="346"/>
        <end position="374"/>
    </location>
</feature>
<evidence type="ECO:0000256" key="4">
    <source>
        <dbReference type="ARBA" id="ARBA00024195"/>
    </source>
</evidence>
<keyword evidence="3" id="KW-0325">Glycoprotein</keyword>
<dbReference type="AlphaFoldDB" id="A0AAV0W4A3"/>